<dbReference type="SUPFAM" id="SSF57586">
    <property type="entry name" value="TNF receptor-like"/>
    <property type="match status" value="3"/>
</dbReference>
<keyword evidence="3" id="KW-0812">Transmembrane</keyword>
<dbReference type="InterPro" id="IPR001368">
    <property type="entry name" value="TNFR/NGFR_Cys_rich_reg"/>
</dbReference>
<comment type="caution">
    <text evidence="5">The sequence shown here is derived from an EMBL/GenBank/DDBJ whole genome shotgun (WGS) entry which is preliminary data.</text>
</comment>
<dbReference type="Pfam" id="PF00020">
    <property type="entry name" value="TNFR_c6"/>
    <property type="match status" value="2"/>
</dbReference>
<dbReference type="PANTHER" id="PTHR46875">
    <property type="entry name" value="TUMOR NECROSIS FACTOR RECEPTOR SUPERFAMILY MEMBER 5"/>
    <property type="match status" value="1"/>
</dbReference>
<organism evidence="5 6">
    <name type="scientific">Umbra pygmaea</name>
    <name type="common">Eastern mudminnow</name>
    <dbReference type="NCBI Taxonomy" id="75934"/>
    <lineage>
        <taxon>Eukaryota</taxon>
        <taxon>Metazoa</taxon>
        <taxon>Chordata</taxon>
        <taxon>Craniata</taxon>
        <taxon>Vertebrata</taxon>
        <taxon>Euteleostomi</taxon>
        <taxon>Actinopterygii</taxon>
        <taxon>Neopterygii</taxon>
        <taxon>Teleostei</taxon>
        <taxon>Protacanthopterygii</taxon>
        <taxon>Esociformes</taxon>
        <taxon>Umbridae</taxon>
        <taxon>Umbra</taxon>
    </lineage>
</organism>
<keyword evidence="3" id="KW-0472">Membrane</keyword>
<feature type="domain" description="TNFR-Cys" evidence="4">
    <location>
        <begin position="44"/>
        <end position="86"/>
    </location>
</feature>
<keyword evidence="6" id="KW-1185">Reference proteome</keyword>
<evidence type="ECO:0000256" key="1">
    <source>
        <dbReference type="PROSITE-ProRule" id="PRU00206"/>
    </source>
</evidence>
<dbReference type="PANTHER" id="PTHR46875:SF2">
    <property type="entry name" value="TUMOR NECROSIS FACTOR RECEPTOR SUPERFAMILY MEMBER 5-LIKE ISOFORM X1"/>
    <property type="match status" value="1"/>
</dbReference>
<dbReference type="AlphaFoldDB" id="A0ABD0XK11"/>
<reference evidence="5 6" key="1">
    <citation type="submission" date="2024-06" db="EMBL/GenBank/DDBJ databases">
        <authorList>
            <person name="Pan Q."/>
            <person name="Wen M."/>
            <person name="Jouanno E."/>
            <person name="Zahm M."/>
            <person name="Klopp C."/>
            <person name="Cabau C."/>
            <person name="Louis A."/>
            <person name="Berthelot C."/>
            <person name="Parey E."/>
            <person name="Roest Crollius H."/>
            <person name="Montfort J."/>
            <person name="Robinson-Rechavi M."/>
            <person name="Bouchez O."/>
            <person name="Lampietro C."/>
            <person name="Lopez Roques C."/>
            <person name="Donnadieu C."/>
            <person name="Postlethwait J."/>
            <person name="Bobe J."/>
            <person name="Verreycken H."/>
            <person name="Guiguen Y."/>
        </authorList>
    </citation>
    <scope>NUCLEOTIDE SEQUENCE [LARGE SCALE GENOMIC DNA]</scope>
    <source>
        <strain evidence="5">Up_M1</strain>
        <tissue evidence="5">Testis</tissue>
    </source>
</reference>
<protein>
    <recommendedName>
        <fullName evidence="4">TNFR-Cys domain-containing protein</fullName>
    </recommendedName>
</protein>
<dbReference type="PROSITE" id="PS50050">
    <property type="entry name" value="TNFR_NGFR_2"/>
    <property type="match status" value="1"/>
</dbReference>
<accession>A0ABD0XK11</accession>
<evidence type="ECO:0000256" key="2">
    <source>
        <dbReference type="SAM" id="MobiDB-lite"/>
    </source>
</evidence>
<feature type="disulfide bond" evidence="1">
    <location>
        <begin position="45"/>
        <end position="60"/>
    </location>
</feature>
<proteinExistence type="predicted"/>
<sequence>MDQMTGLKCGINGSSNGERLCDSCPKGQYVHTVCDSTRRTQCLACPHESYTADSNCLPKCLPCRFCDSKSHMRVLKECTASSNRECVCVTGFYCEDDGCEHCLPVHRCPPGSGVAKLATEKHNTQCVLCQTGTYNNVTDAITSCKPHTSCQDLGRAMERAGTVTSDAVCGDFISRCEWIVPTSIMAGLVVTLFIIIIIIFIYWRARHHRSLSDSSSSHCHLVNPPRPAFTSAHFITECNSQNPESWKDSITEQHIRALIQVNDCGPPCELETDGVTKTMTEKDEFCQSDHSNGFVGNNMRPIRYPSEPQEDEWTGT</sequence>
<comment type="caution">
    <text evidence="1">Lacks conserved residue(s) required for the propagation of feature annotation.</text>
</comment>
<feature type="region of interest" description="Disordered" evidence="2">
    <location>
        <begin position="287"/>
        <end position="316"/>
    </location>
</feature>
<evidence type="ECO:0000313" key="5">
    <source>
        <dbReference type="EMBL" id="KAL0985103.1"/>
    </source>
</evidence>
<dbReference type="Proteomes" id="UP001557470">
    <property type="component" value="Unassembled WGS sequence"/>
</dbReference>
<feature type="repeat" description="TNFR-Cys" evidence="1">
    <location>
        <begin position="44"/>
        <end position="86"/>
    </location>
</feature>
<feature type="transmembrane region" description="Helical" evidence="3">
    <location>
        <begin position="178"/>
        <end position="203"/>
    </location>
</feature>
<dbReference type="Gene3D" id="2.10.50.10">
    <property type="entry name" value="Tumor Necrosis Factor Receptor, subunit A, domain 2"/>
    <property type="match status" value="2"/>
</dbReference>
<keyword evidence="1" id="KW-1015">Disulfide bond</keyword>
<dbReference type="InterPro" id="IPR052135">
    <property type="entry name" value="TNFRSF5"/>
</dbReference>
<dbReference type="SMART" id="SM00208">
    <property type="entry name" value="TNFR"/>
    <property type="match status" value="4"/>
</dbReference>
<dbReference type="EMBL" id="JAGEUA010000004">
    <property type="protein sequence ID" value="KAL0985103.1"/>
    <property type="molecule type" value="Genomic_DNA"/>
</dbReference>
<evidence type="ECO:0000313" key="6">
    <source>
        <dbReference type="Proteomes" id="UP001557470"/>
    </source>
</evidence>
<evidence type="ECO:0000256" key="3">
    <source>
        <dbReference type="SAM" id="Phobius"/>
    </source>
</evidence>
<evidence type="ECO:0000259" key="4">
    <source>
        <dbReference type="PROSITE" id="PS50050"/>
    </source>
</evidence>
<name>A0ABD0XK11_UMBPY</name>
<gene>
    <name evidence="5" type="ORF">UPYG_G00152930</name>
</gene>
<keyword evidence="3" id="KW-1133">Transmembrane helix</keyword>